<dbReference type="InterPro" id="IPR036271">
    <property type="entry name" value="Tet_transcr_reg_TetR-rel_C_sf"/>
</dbReference>
<evidence type="ECO:0000313" key="5">
    <source>
        <dbReference type="EMBL" id="RXJ02754.1"/>
    </source>
</evidence>
<dbReference type="SUPFAM" id="SSF48498">
    <property type="entry name" value="Tetracyclin repressor-like, C-terminal domain"/>
    <property type="match status" value="1"/>
</dbReference>
<keyword evidence="1" id="KW-0678">Repressor</keyword>
<evidence type="ECO:0000259" key="4">
    <source>
        <dbReference type="PROSITE" id="PS50977"/>
    </source>
</evidence>
<name>A0A4Q0VY34_9BACI</name>
<dbReference type="RefSeq" id="WP_129077262.1">
    <property type="nucleotide sequence ID" value="NZ_QOUX01000021.1"/>
</dbReference>
<dbReference type="PANTHER" id="PTHR43479">
    <property type="entry name" value="ACREF/ENVCD OPERON REPRESSOR-RELATED"/>
    <property type="match status" value="1"/>
</dbReference>
<sequence>MSPKVGMEPIRRQQIIEAAKQCIVAKGLPHFSIKDIAKEAKLSTGVIYHYFENKDDLLVDVLKSSFSETEQLVQKNVDQATSYHEKIQAYLETVAEVPDQNPDFYLILLNYLSQAPYNDELKRVISRFFLNLGEFIEGILKIGFKEGVIKKVETKPVANLILSQAMGIAFYYLVTNETVSKEKINRDFVEIFKKYIE</sequence>
<proteinExistence type="predicted"/>
<dbReference type="SUPFAM" id="SSF46689">
    <property type="entry name" value="Homeodomain-like"/>
    <property type="match status" value="1"/>
</dbReference>
<dbReference type="InterPro" id="IPR001647">
    <property type="entry name" value="HTH_TetR"/>
</dbReference>
<feature type="domain" description="HTH tetR-type" evidence="4">
    <location>
        <begin position="9"/>
        <end position="69"/>
    </location>
</feature>
<evidence type="ECO:0000256" key="2">
    <source>
        <dbReference type="ARBA" id="ARBA00023125"/>
    </source>
</evidence>
<organism evidence="5 6">
    <name type="scientific">Anaerobacillus alkaliphilus</name>
    <dbReference type="NCBI Taxonomy" id="1548597"/>
    <lineage>
        <taxon>Bacteria</taxon>
        <taxon>Bacillati</taxon>
        <taxon>Bacillota</taxon>
        <taxon>Bacilli</taxon>
        <taxon>Bacillales</taxon>
        <taxon>Bacillaceae</taxon>
        <taxon>Anaerobacillus</taxon>
    </lineage>
</organism>
<dbReference type="InterPro" id="IPR023772">
    <property type="entry name" value="DNA-bd_HTH_TetR-type_CS"/>
</dbReference>
<evidence type="ECO:0000256" key="1">
    <source>
        <dbReference type="ARBA" id="ARBA00022491"/>
    </source>
</evidence>
<dbReference type="PROSITE" id="PS01081">
    <property type="entry name" value="HTH_TETR_1"/>
    <property type="match status" value="1"/>
</dbReference>
<reference evidence="5 6" key="1">
    <citation type="journal article" date="2019" name="Int. J. Syst. Evol. Microbiol.">
        <title>Anaerobacillus alkaliphilus sp. nov., a novel alkaliphilic and moderately halophilic bacterium.</title>
        <authorList>
            <person name="Borsodi A.K."/>
            <person name="Aszalos J.M."/>
            <person name="Bihari P."/>
            <person name="Nagy I."/>
            <person name="Schumann P."/>
            <person name="Sproer C."/>
            <person name="Kovacs A.L."/>
            <person name="Boka K."/>
            <person name="Dobosy P."/>
            <person name="Ovari M."/>
            <person name="Szili-Kovacs T."/>
            <person name="Toth E."/>
        </authorList>
    </citation>
    <scope>NUCLEOTIDE SEQUENCE [LARGE SCALE GENOMIC DNA]</scope>
    <source>
        <strain evidence="5 6">B16-10</strain>
    </source>
</reference>
<comment type="caution">
    <text evidence="5">The sequence shown here is derived from an EMBL/GenBank/DDBJ whole genome shotgun (WGS) entry which is preliminary data.</text>
</comment>
<protein>
    <submittedName>
        <fullName evidence="5">TetR/AcrR family transcriptional regulator</fullName>
    </submittedName>
</protein>
<dbReference type="Pfam" id="PF00440">
    <property type="entry name" value="TetR_N"/>
    <property type="match status" value="1"/>
</dbReference>
<gene>
    <name evidence="5" type="ORF">DS745_05430</name>
</gene>
<dbReference type="AlphaFoldDB" id="A0A4Q0VY34"/>
<keyword evidence="2 3" id="KW-0238">DNA-binding</keyword>
<dbReference type="PRINTS" id="PR00455">
    <property type="entry name" value="HTHTETR"/>
</dbReference>
<dbReference type="InterPro" id="IPR050624">
    <property type="entry name" value="HTH-type_Tx_Regulator"/>
</dbReference>
<evidence type="ECO:0000313" key="6">
    <source>
        <dbReference type="Proteomes" id="UP000290649"/>
    </source>
</evidence>
<dbReference type="Gene3D" id="1.10.10.60">
    <property type="entry name" value="Homeodomain-like"/>
    <property type="match status" value="1"/>
</dbReference>
<dbReference type="GO" id="GO:0003677">
    <property type="term" value="F:DNA binding"/>
    <property type="evidence" value="ECO:0007669"/>
    <property type="project" value="UniProtKB-UniRule"/>
</dbReference>
<dbReference type="Proteomes" id="UP000290649">
    <property type="component" value="Unassembled WGS sequence"/>
</dbReference>
<evidence type="ECO:0000256" key="3">
    <source>
        <dbReference type="PROSITE-ProRule" id="PRU00335"/>
    </source>
</evidence>
<dbReference type="Gene3D" id="1.10.357.10">
    <property type="entry name" value="Tetracycline Repressor, domain 2"/>
    <property type="match status" value="1"/>
</dbReference>
<dbReference type="EMBL" id="QOUX01000021">
    <property type="protein sequence ID" value="RXJ02754.1"/>
    <property type="molecule type" value="Genomic_DNA"/>
</dbReference>
<dbReference type="OrthoDB" id="9780939at2"/>
<feature type="DNA-binding region" description="H-T-H motif" evidence="3">
    <location>
        <begin position="32"/>
        <end position="51"/>
    </location>
</feature>
<keyword evidence="6" id="KW-1185">Reference proteome</keyword>
<accession>A0A4Q0VY34</accession>
<dbReference type="PANTHER" id="PTHR43479:SF11">
    <property type="entry name" value="ACREF_ENVCD OPERON REPRESSOR-RELATED"/>
    <property type="match status" value="1"/>
</dbReference>
<dbReference type="InterPro" id="IPR009057">
    <property type="entry name" value="Homeodomain-like_sf"/>
</dbReference>
<dbReference type="PROSITE" id="PS50977">
    <property type="entry name" value="HTH_TETR_2"/>
    <property type="match status" value="1"/>
</dbReference>